<dbReference type="PANTHER" id="PTHR24183:SF1">
    <property type="entry name" value="FIBRONECTIN TYPE 3 AND ANKYRIN REPEAT DOMAINS PROTEIN 1"/>
    <property type="match status" value="1"/>
</dbReference>
<dbReference type="PROSITE" id="PS50297">
    <property type="entry name" value="ANK_REP_REGION"/>
    <property type="match status" value="1"/>
</dbReference>
<reference evidence="2" key="1">
    <citation type="submission" date="2021-01" db="EMBL/GenBank/DDBJ databases">
        <authorList>
            <consortium name="Genoscope - CEA"/>
            <person name="William W."/>
        </authorList>
    </citation>
    <scope>NUCLEOTIDE SEQUENCE</scope>
</reference>
<organism evidence="2 3">
    <name type="scientific">Paramecium octaurelia</name>
    <dbReference type="NCBI Taxonomy" id="43137"/>
    <lineage>
        <taxon>Eukaryota</taxon>
        <taxon>Sar</taxon>
        <taxon>Alveolata</taxon>
        <taxon>Ciliophora</taxon>
        <taxon>Intramacronucleata</taxon>
        <taxon>Oligohymenophorea</taxon>
        <taxon>Peniculida</taxon>
        <taxon>Parameciidae</taxon>
        <taxon>Paramecium</taxon>
    </lineage>
</organism>
<dbReference type="Proteomes" id="UP000683925">
    <property type="component" value="Unassembled WGS sequence"/>
</dbReference>
<evidence type="ECO:0000256" key="1">
    <source>
        <dbReference type="PROSITE-ProRule" id="PRU00023"/>
    </source>
</evidence>
<dbReference type="PANTHER" id="PTHR24183">
    <property type="entry name" value="FIBRONECTIN TYPE 3 AND ANKYRIN REPEAT DOMAINS PROTEIN 1"/>
    <property type="match status" value="1"/>
</dbReference>
<keyword evidence="3" id="KW-1185">Reference proteome</keyword>
<dbReference type="PROSITE" id="PS50088">
    <property type="entry name" value="ANK_REPEAT"/>
    <property type="match status" value="1"/>
</dbReference>
<name>A0A8S1T1M3_PAROT</name>
<dbReference type="GO" id="GO:0005634">
    <property type="term" value="C:nucleus"/>
    <property type="evidence" value="ECO:0007669"/>
    <property type="project" value="TreeGrafter"/>
</dbReference>
<dbReference type="EMBL" id="CAJJDP010000019">
    <property type="protein sequence ID" value="CAD8147205.1"/>
    <property type="molecule type" value="Genomic_DNA"/>
</dbReference>
<dbReference type="OrthoDB" id="341259at2759"/>
<evidence type="ECO:0000313" key="3">
    <source>
        <dbReference type="Proteomes" id="UP000683925"/>
    </source>
</evidence>
<feature type="repeat" description="ANK" evidence="1">
    <location>
        <begin position="848"/>
        <end position="880"/>
    </location>
</feature>
<gene>
    <name evidence="2" type="ORF">POCTA_138.1.T0190317</name>
</gene>
<protein>
    <submittedName>
        <fullName evidence="2">Uncharacterized protein</fullName>
    </submittedName>
</protein>
<sequence length="913" mass="105650">MKQSKVNKFFTNLTGSQIVCHMPSLTTSTSSKHYQNASSTASSGNKYLVYSKRTSRILLDSTKKLPLFSHVMNTETQDTPKTVTVKKRKASGNSGDFRIAHSHLRNKTENLAITKNDYVSKLDFPKQQFEDVQQPNLQPDIQQTVKTPQLIEHTVEIQQISLTSSRNENITHLVKPQLHLEEILGENYEFPKMARVFHKIKRTQIQQQITEIESLNEKSCHLMRKLRQMLHTHRDKQKLLELEIKKKKDPFIDLQFQKTLSNMPEERTPKAIESKFNFKLSTITKKQTKIHPNYSIQETESNLPIKTIIDALKEKKEDKIEKNKVDKQLIIQPVQKKNIKVTVAFEENQKQIEFHMPNYIEDVIQDHDQQIEVKDNKNSNIYSLVSKSMLQNKFALRLVKKFGDKVLNTQQDNDAIENFNSFKASQFARYYLQNHVQKCLEILYEPQQDQEEKQNKNITQYAFFKGNNSSEIFQDGSNKTSFQLLKLNVYIFLQFKKQCEVETLFHTVECNHQGYPSDNSILSANNSQLDISDGEIQTQFKINYICQIVNLISPNDLKQQKLRVIVNIVDDDTKNQFLHKELMRFPEIINLVIQNEDDSENNLDQTNLKTEFSQTYNQILIGLFEEQIYHQITPMEKIYVQLCKTQKDLDLAKLNDRQFANLNIPQNSKSRLASPIGSNESKLTVKEMNPLFAKGMILKKNQKSKNLLANQKFSSSSQNIMFASSKNFQGLLHTNNKSNPNFQYFQCSETIQNLQQQKEAEQIKSKSEQQAKSKSSQGLISIKSNFITQQSMEPTSLLFRSMLLQESQQNDKSNIERAFSLIEDHRLQDLKDLLNHDQNININTQDENGNTFLIQAARTGAFEIISFLLRQGAEIAIKNNDGLNASQIAIIHLQFEAADEINRFSRSNSFASH</sequence>
<dbReference type="AlphaFoldDB" id="A0A8S1T1M3"/>
<accession>A0A8S1T1M3</accession>
<dbReference type="InterPro" id="IPR002110">
    <property type="entry name" value="Ankyrin_rpt"/>
</dbReference>
<keyword evidence="1" id="KW-0040">ANK repeat</keyword>
<comment type="caution">
    <text evidence="2">The sequence shown here is derived from an EMBL/GenBank/DDBJ whole genome shotgun (WGS) entry which is preliminary data.</text>
</comment>
<dbReference type="OMA" id="IQTQFKI"/>
<dbReference type="Pfam" id="PF13857">
    <property type="entry name" value="Ank_5"/>
    <property type="match status" value="1"/>
</dbReference>
<evidence type="ECO:0000313" key="2">
    <source>
        <dbReference type="EMBL" id="CAD8147205.1"/>
    </source>
</evidence>
<proteinExistence type="predicted"/>